<dbReference type="GO" id="GO:0046872">
    <property type="term" value="F:metal ion binding"/>
    <property type="evidence" value="ECO:0007669"/>
    <property type="project" value="UniProtKB-KW"/>
</dbReference>
<keyword evidence="7" id="KW-0003">3Fe-4S</keyword>
<evidence type="ECO:0000256" key="1">
    <source>
        <dbReference type="ARBA" id="ARBA00001927"/>
    </source>
</evidence>
<dbReference type="PANTHER" id="PTHR36923">
    <property type="entry name" value="FERREDOXIN"/>
    <property type="match status" value="1"/>
</dbReference>
<evidence type="ECO:0000256" key="6">
    <source>
        <dbReference type="ARBA" id="ARBA00023014"/>
    </source>
</evidence>
<comment type="cofactor">
    <cofactor evidence="1">
        <name>[3Fe-4S] cluster</name>
        <dbReference type="ChEBI" id="CHEBI:21137"/>
    </cofactor>
</comment>
<gene>
    <name evidence="8" type="ORF">EAS64_06760</name>
</gene>
<evidence type="ECO:0000256" key="4">
    <source>
        <dbReference type="ARBA" id="ARBA00022982"/>
    </source>
</evidence>
<dbReference type="InterPro" id="IPR051269">
    <property type="entry name" value="Fe-S_cluster_ET"/>
</dbReference>
<evidence type="ECO:0000313" key="8">
    <source>
        <dbReference type="EMBL" id="TVZ07020.1"/>
    </source>
</evidence>
<dbReference type="OrthoDB" id="9803319at2"/>
<evidence type="ECO:0000313" key="9">
    <source>
        <dbReference type="Proteomes" id="UP000460272"/>
    </source>
</evidence>
<organism evidence="8 9">
    <name type="scientific">Trebonia kvetii</name>
    <dbReference type="NCBI Taxonomy" id="2480626"/>
    <lineage>
        <taxon>Bacteria</taxon>
        <taxon>Bacillati</taxon>
        <taxon>Actinomycetota</taxon>
        <taxon>Actinomycetes</taxon>
        <taxon>Streptosporangiales</taxon>
        <taxon>Treboniaceae</taxon>
        <taxon>Trebonia</taxon>
    </lineage>
</organism>
<dbReference type="SUPFAM" id="SSF54862">
    <property type="entry name" value="4Fe-4S ferredoxins"/>
    <property type="match status" value="1"/>
</dbReference>
<dbReference type="GO" id="GO:0051538">
    <property type="term" value="F:3 iron, 4 sulfur cluster binding"/>
    <property type="evidence" value="ECO:0007669"/>
    <property type="project" value="UniProtKB-KW"/>
</dbReference>
<keyword evidence="6" id="KW-0411">Iron-sulfur</keyword>
<keyword evidence="4" id="KW-0249">Electron transport</keyword>
<dbReference type="AlphaFoldDB" id="A0A6P2C734"/>
<protein>
    <submittedName>
        <fullName evidence="8">Ferredoxin</fullName>
    </submittedName>
</protein>
<dbReference type="RefSeq" id="WP_145851775.1">
    <property type="nucleotide sequence ID" value="NZ_RPFW01000001.1"/>
</dbReference>
<evidence type="ECO:0000256" key="2">
    <source>
        <dbReference type="ARBA" id="ARBA00022448"/>
    </source>
</evidence>
<dbReference type="PANTHER" id="PTHR36923:SF3">
    <property type="entry name" value="FERREDOXIN"/>
    <property type="match status" value="1"/>
</dbReference>
<keyword evidence="2" id="KW-0813">Transport</keyword>
<keyword evidence="5" id="KW-0408">Iron</keyword>
<comment type="caution">
    <text evidence="8">The sequence shown here is derived from an EMBL/GenBank/DDBJ whole genome shotgun (WGS) entry which is preliminary data.</text>
</comment>
<dbReference type="Proteomes" id="UP000460272">
    <property type="component" value="Unassembled WGS sequence"/>
</dbReference>
<accession>A0A6P2C734</accession>
<reference evidence="8 9" key="1">
    <citation type="submission" date="2018-11" db="EMBL/GenBank/DDBJ databases">
        <title>Trebonia kvetii gen.nov., sp.nov., a novel acidophilic actinobacterium, and proposal of the new actinobacterial family Treboniaceae fam. nov.</title>
        <authorList>
            <person name="Rapoport D."/>
            <person name="Sagova-Mareckova M."/>
            <person name="Sedlacek I."/>
            <person name="Provaznik J."/>
            <person name="Kralova S."/>
            <person name="Pavlinic D."/>
            <person name="Benes V."/>
            <person name="Kopecky J."/>
        </authorList>
    </citation>
    <scope>NUCLEOTIDE SEQUENCE [LARGE SCALE GENOMIC DNA]</scope>
    <source>
        <strain evidence="8 9">15Tr583</strain>
    </source>
</reference>
<dbReference type="Pfam" id="PF13459">
    <property type="entry name" value="Fer4_15"/>
    <property type="match status" value="1"/>
</dbReference>
<dbReference type="Gene3D" id="3.30.70.20">
    <property type="match status" value="1"/>
</dbReference>
<keyword evidence="3" id="KW-0479">Metal-binding</keyword>
<name>A0A6P2C734_9ACTN</name>
<sequence length="68" mass="7323">MKVIVDPVACEANAVCARLVPQVFSIHEDEDGEDVLAIADDGEFPPELADGIRDAVSRCPKMALNLQD</sequence>
<evidence type="ECO:0000256" key="5">
    <source>
        <dbReference type="ARBA" id="ARBA00023004"/>
    </source>
</evidence>
<keyword evidence="9" id="KW-1185">Reference proteome</keyword>
<evidence type="ECO:0000256" key="3">
    <source>
        <dbReference type="ARBA" id="ARBA00022723"/>
    </source>
</evidence>
<evidence type="ECO:0000256" key="7">
    <source>
        <dbReference type="ARBA" id="ARBA00023291"/>
    </source>
</evidence>
<dbReference type="EMBL" id="RPFW01000001">
    <property type="protein sequence ID" value="TVZ07020.1"/>
    <property type="molecule type" value="Genomic_DNA"/>
</dbReference>
<proteinExistence type="predicted"/>